<proteinExistence type="predicted"/>
<feature type="compositionally biased region" description="Basic and acidic residues" evidence="1">
    <location>
        <begin position="240"/>
        <end position="254"/>
    </location>
</feature>
<feature type="region of interest" description="Disordered" evidence="1">
    <location>
        <begin position="912"/>
        <end position="989"/>
    </location>
</feature>
<evidence type="ECO:0000313" key="2">
    <source>
        <dbReference type="EMBL" id="GFR79766.1"/>
    </source>
</evidence>
<dbReference type="EMBL" id="BMAT01008184">
    <property type="protein sequence ID" value="GFR79766.1"/>
    <property type="molecule type" value="Genomic_DNA"/>
</dbReference>
<feature type="compositionally biased region" description="Polar residues" evidence="1">
    <location>
        <begin position="935"/>
        <end position="954"/>
    </location>
</feature>
<accession>A0AAV4G3G9</accession>
<dbReference type="Proteomes" id="UP000762676">
    <property type="component" value="Unassembled WGS sequence"/>
</dbReference>
<organism evidence="2 3">
    <name type="scientific">Elysia marginata</name>
    <dbReference type="NCBI Taxonomy" id="1093978"/>
    <lineage>
        <taxon>Eukaryota</taxon>
        <taxon>Metazoa</taxon>
        <taxon>Spiralia</taxon>
        <taxon>Lophotrochozoa</taxon>
        <taxon>Mollusca</taxon>
        <taxon>Gastropoda</taxon>
        <taxon>Heterobranchia</taxon>
        <taxon>Euthyneura</taxon>
        <taxon>Panpulmonata</taxon>
        <taxon>Sacoglossa</taxon>
        <taxon>Placobranchoidea</taxon>
        <taxon>Plakobranchidae</taxon>
        <taxon>Elysia</taxon>
    </lineage>
</organism>
<feature type="compositionally biased region" description="Polar residues" evidence="1">
    <location>
        <begin position="61"/>
        <end position="83"/>
    </location>
</feature>
<keyword evidence="3" id="KW-1185">Reference proteome</keyword>
<feature type="compositionally biased region" description="Polar residues" evidence="1">
    <location>
        <begin position="229"/>
        <end position="239"/>
    </location>
</feature>
<reference evidence="2 3" key="1">
    <citation type="journal article" date="2021" name="Elife">
        <title>Chloroplast acquisition without the gene transfer in kleptoplastic sea slugs, Plakobranchus ocellatus.</title>
        <authorList>
            <person name="Maeda T."/>
            <person name="Takahashi S."/>
            <person name="Yoshida T."/>
            <person name="Shimamura S."/>
            <person name="Takaki Y."/>
            <person name="Nagai Y."/>
            <person name="Toyoda A."/>
            <person name="Suzuki Y."/>
            <person name="Arimoto A."/>
            <person name="Ishii H."/>
            <person name="Satoh N."/>
            <person name="Nishiyama T."/>
            <person name="Hasebe M."/>
            <person name="Maruyama T."/>
            <person name="Minagawa J."/>
            <person name="Obokata J."/>
            <person name="Shigenobu S."/>
        </authorList>
    </citation>
    <scope>NUCLEOTIDE SEQUENCE [LARGE SCALE GENOMIC DNA]</scope>
</reference>
<feature type="compositionally biased region" description="Basic and acidic residues" evidence="1">
    <location>
        <begin position="306"/>
        <end position="346"/>
    </location>
</feature>
<feature type="compositionally biased region" description="Polar residues" evidence="1">
    <location>
        <begin position="444"/>
        <end position="460"/>
    </location>
</feature>
<sequence length="1086" mass="120262">MYVSDITDLEGPDLHGITPQASRLGMNSRDGLVHNDEVVNNSTAPTTKPPLLPSATDPYFGSSSAAGTENYGSESVVSGSHSFHPSDKGDNSSSIQQAISVSSKRPQSASYLQTSSTVQPTTTRRPRTAVDFASRKAVRFADQSAQEVNNKGAGEASAKTKKSCRPQSLDSGFHDREDPEDDHGESRGLKTFLTQQSVGSSKNSKAPSDNSSQQNGKSDFGQGKKVGPNNVSQNILKSNCQEKSKPKSSSESERLATLQEIYGLKPACLSYTQEAGKSQMQSKQSNNKQSLATKGTASNIKRKLDHRFAMYQKKEKENKKENYTKQLKEGEKRDGEEVDEREPIDKDTELRQVVKKFFKPADFTEKSHKSHRPQHAQSRKAKALKLLQAKTNSRPFSATTYSDRIVSDKKLPSNRLLKNMRPESAEMFSEKSKILSKHGLLKSHTNSASCTSQRPNSGSYLISIKSNDSSSSDIVKQAETQVNDNNEVQSIGHTISEARATGSASSRPKSASRVTFAATKHQKRPTGSRVSSAPCLRNNRDKKNPSRQNSAISQDSGRTSLSGVEDDGILDADAMWAELSSDDTDDDIRDTAGAQNLVTEEDFFMAKFDLLDLQFEAVKAQLRQDKLKSVLKQNKEENSNPAVGKSLVPQYPSLQASEQGKNDLVPDNEIASPVWENHSSQHLSSTQSVFLTHSDPTAVVKTMVSETYGIISQPTESHESKICPELFTSLPQDSRLSFTTMAEHQRLQISSQLYKKTNVYVEVSSLDRTRPKSASKIKNMSLRDKKNPEPSPQNNTSLKDREGFEEHKGVEAENDTSAVVSPSTIAESKSIAVANKLETQKLQTKQEMQRDYPMLLGVKVELQPQSPQQFDRNDCKNVKFGVDMPGAVEENFNQCGNYQEMLDAYRRHCIEGSEESDGDSDTDTFKRLAKPKKPQVSQNKGSLHTGRRSVNTNRDMGKNMKLHIQMMSEKSKSRPISATTNDSGWESDCQQPISSDVEFHPKAPCTETPLTFSHHATDIVPDWSTSEVNTEIEQNPAGFMNSSALDKEFVHKKDEISSEVFCREQYHMPTDPQKLSFPNSSTTMFR</sequence>
<feature type="compositionally biased region" description="Basic and acidic residues" evidence="1">
    <location>
        <begin position="798"/>
        <end position="811"/>
    </location>
</feature>
<feature type="region of interest" description="Disordered" evidence="1">
    <location>
        <begin position="767"/>
        <end position="823"/>
    </location>
</feature>
<feature type="region of interest" description="Disordered" evidence="1">
    <location>
        <begin position="361"/>
        <end position="380"/>
    </location>
</feature>
<evidence type="ECO:0000313" key="3">
    <source>
        <dbReference type="Proteomes" id="UP000762676"/>
    </source>
</evidence>
<feature type="compositionally biased region" description="Basic residues" evidence="1">
    <location>
        <begin position="368"/>
        <end position="380"/>
    </location>
</feature>
<name>A0AAV4G3G9_9GAST</name>
<feature type="compositionally biased region" description="Polar residues" evidence="1">
    <location>
        <begin position="974"/>
        <end position="989"/>
    </location>
</feature>
<feature type="region of interest" description="Disordered" evidence="1">
    <location>
        <begin position="1"/>
        <end position="254"/>
    </location>
</feature>
<feature type="compositionally biased region" description="Low complexity" evidence="1">
    <location>
        <begin position="277"/>
        <end position="290"/>
    </location>
</feature>
<feature type="compositionally biased region" description="Low complexity" evidence="1">
    <location>
        <begin position="113"/>
        <end position="123"/>
    </location>
</feature>
<feature type="compositionally biased region" description="Low complexity" evidence="1">
    <location>
        <begin position="92"/>
        <end position="103"/>
    </location>
</feature>
<feature type="region of interest" description="Disordered" evidence="1">
    <location>
        <begin position="273"/>
        <end position="346"/>
    </location>
</feature>
<comment type="caution">
    <text evidence="2">The sequence shown here is derived from an EMBL/GenBank/DDBJ whole genome shotgun (WGS) entry which is preliminary data.</text>
</comment>
<feature type="compositionally biased region" description="Polar residues" evidence="1">
    <location>
        <begin position="192"/>
        <end position="217"/>
    </location>
</feature>
<evidence type="ECO:0000256" key="1">
    <source>
        <dbReference type="SAM" id="MobiDB-lite"/>
    </source>
</evidence>
<gene>
    <name evidence="2" type="ORF">ElyMa_004029000</name>
</gene>
<feature type="region of interest" description="Disordered" evidence="1">
    <location>
        <begin position="444"/>
        <end position="465"/>
    </location>
</feature>
<protein>
    <submittedName>
        <fullName evidence="2">Uncharacterized protein</fullName>
    </submittedName>
</protein>
<feature type="compositionally biased region" description="Polar residues" evidence="1">
    <location>
        <begin position="546"/>
        <end position="562"/>
    </location>
</feature>
<feature type="region of interest" description="Disordered" evidence="1">
    <location>
        <begin position="497"/>
        <end position="565"/>
    </location>
</feature>
<feature type="compositionally biased region" description="Acidic residues" evidence="1">
    <location>
        <begin position="912"/>
        <end position="922"/>
    </location>
</feature>
<feature type="compositionally biased region" description="Polar residues" evidence="1">
    <location>
        <begin position="502"/>
        <end position="513"/>
    </location>
</feature>
<dbReference type="AlphaFoldDB" id="A0AAV4G3G9"/>